<dbReference type="AlphaFoldDB" id="A0A382XV98"/>
<protein>
    <submittedName>
        <fullName evidence="1">Uncharacterized protein</fullName>
    </submittedName>
</protein>
<name>A0A382XV98_9ZZZZ</name>
<sequence>LKPSWPSRWMLCWHESLCSKENHSRPT</sequence>
<reference evidence="1" key="1">
    <citation type="submission" date="2018-05" db="EMBL/GenBank/DDBJ databases">
        <authorList>
            <person name="Lanie J.A."/>
            <person name="Ng W.-L."/>
            <person name="Kazmierczak K.M."/>
            <person name="Andrzejewski T.M."/>
            <person name="Davidsen T.M."/>
            <person name="Wayne K.J."/>
            <person name="Tettelin H."/>
            <person name="Glass J.I."/>
            <person name="Rusch D."/>
            <person name="Podicherti R."/>
            <person name="Tsui H.-C.T."/>
            <person name="Winkler M.E."/>
        </authorList>
    </citation>
    <scope>NUCLEOTIDE SEQUENCE</scope>
</reference>
<gene>
    <name evidence="1" type="ORF">METZ01_LOCUS427896</name>
</gene>
<dbReference type="EMBL" id="UINC01170811">
    <property type="protein sequence ID" value="SVD75042.1"/>
    <property type="molecule type" value="Genomic_DNA"/>
</dbReference>
<feature type="non-terminal residue" evidence="1">
    <location>
        <position position="1"/>
    </location>
</feature>
<evidence type="ECO:0000313" key="1">
    <source>
        <dbReference type="EMBL" id="SVD75042.1"/>
    </source>
</evidence>
<feature type="non-terminal residue" evidence="1">
    <location>
        <position position="27"/>
    </location>
</feature>
<proteinExistence type="predicted"/>
<accession>A0A382XV98</accession>
<organism evidence="1">
    <name type="scientific">marine metagenome</name>
    <dbReference type="NCBI Taxonomy" id="408172"/>
    <lineage>
        <taxon>unclassified sequences</taxon>
        <taxon>metagenomes</taxon>
        <taxon>ecological metagenomes</taxon>
    </lineage>
</organism>